<protein>
    <submittedName>
        <fullName evidence="1">Uncharacterized protein</fullName>
    </submittedName>
</protein>
<evidence type="ECO:0000313" key="1">
    <source>
        <dbReference type="EMBL" id="KKM57114.1"/>
    </source>
</evidence>
<reference evidence="1" key="1">
    <citation type="journal article" date="2015" name="Nature">
        <title>Complex archaea that bridge the gap between prokaryotes and eukaryotes.</title>
        <authorList>
            <person name="Spang A."/>
            <person name="Saw J.H."/>
            <person name="Jorgensen S.L."/>
            <person name="Zaremba-Niedzwiedzka K."/>
            <person name="Martijn J."/>
            <person name="Lind A.E."/>
            <person name="van Eijk R."/>
            <person name="Schleper C."/>
            <person name="Guy L."/>
            <person name="Ettema T.J."/>
        </authorList>
    </citation>
    <scope>NUCLEOTIDE SEQUENCE</scope>
</reference>
<organism evidence="1">
    <name type="scientific">marine sediment metagenome</name>
    <dbReference type="NCBI Taxonomy" id="412755"/>
    <lineage>
        <taxon>unclassified sequences</taxon>
        <taxon>metagenomes</taxon>
        <taxon>ecological metagenomes</taxon>
    </lineage>
</organism>
<sequence>MGDGLVKEGKYMTTPIIVCMFCKNLFLKKQKNCKAFPNKNGIPNDILIGKNKHTKKHIEQGNNILFEPIKEK</sequence>
<comment type="caution">
    <text evidence="1">The sequence shown here is derived from an EMBL/GenBank/DDBJ whole genome shotgun (WGS) entry which is preliminary data.</text>
</comment>
<dbReference type="EMBL" id="LAZR01011855">
    <property type="protein sequence ID" value="KKM57114.1"/>
    <property type="molecule type" value="Genomic_DNA"/>
</dbReference>
<name>A0A0F9IQ96_9ZZZZ</name>
<dbReference type="AlphaFoldDB" id="A0A0F9IQ96"/>
<accession>A0A0F9IQ96</accession>
<proteinExistence type="predicted"/>
<gene>
    <name evidence="1" type="ORF">LCGC14_1550890</name>
</gene>